<sequence>MEIKEITGDNFQTEVTKAAQPVLLEFYADGCSFCKAQLSVLEEAAEEACDVKFVRVNGDKERTLAGQFGVTVLPTMLIMNGEQIFRRITGYQSLEAILSYLEM</sequence>
<proteinExistence type="inferred from homology"/>
<dbReference type="RefSeq" id="WP_178753766.1">
    <property type="nucleotide sequence ID" value="NZ_JBBMFC010000004.1"/>
</dbReference>
<evidence type="ECO:0000313" key="5">
    <source>
        <dbReference type="Proteomes" id="UP001470288"/>
    </source>
</evidence>
<gene>
    <name evidence="4" type="ORF">WMO62_03270</name>
</gene>
<dbReference type="PANTHER" id="PTHR45663:SF11">
    <property type="entry name" value="GEO12009P1"/>
    <property type="match status" value="1"/>
</dbReference>
<evidence type="ECO:0000256" key="2">
    <source>
        <dbReference type="ARBA" id="ARBA00023284"/>
    </source>
</evidence>
<dbReference type="SUPFAM" id="SSF52833">
    <property type="entry name" value="Thioredoxin-like"/>
    <property type="match status" value="1"/>
</dbReference>
<evidence type="ECO:0000313" key="4">
    <source>
        <dbReference type="EMBL" id="MEQ2577862.1"/>
    </source>
</evidence>
<keyword evidence="2" id="KW-0676">Redox-active center</keyword>
<comment type="similarity">
    <text evidence="1">Belongs to the thioredoxin family.</text>
</comment>
<protein>
    <submittedName>
        <fullName evidence="4">Thioredoxin family protein</fullName>
    </submittedName>
</protein>
<name>A0ABV1HY61_9FIRM</name>
<dbReference type="PROSITE" id="PS51352">
    <property type="entry name" value="THIOREDOXIN_2"/>
    <property type="match status" value="1"/>
</dbReference>
<keyword evidence="5" id="KW-1185">Reference proteome</keyword>
<evidence type="ECO:0000259" key="3">
    <source>
        <dbReference type="PROSITE" id="PS51352"/>
    </source>
</evidence>
<dbReference type="InterPro" id="IPR013766">
    <property type="entry name" value="Thioredoxin_domain"/>
</dbReference>
<feature type="domain" description="Thioredoxin" evidence="3">
    <location>
        <begin position="1"/>
        <end position="103"/>
    </location>
</feature>
<organism evidence="4 5">
    <name type="scientific">Hominiventricola aquisgranensis</name>
    <dbReference type="NCBI Taxonomy" id="3133164"/>
    <lineage>
        <taxon>Bacteria</taxon>
        <taxon>Bacillati</taxon>
        <taxon>Bacillota</taxon>
        <taxon>Clostridia</taxon>
        <taxon>Lachnospirales</taxon>
        <taxon>Lachnospiraceae</taxon>
        <taxon>Hominiventricola</taxon>
    </lineage>
</organism>
<comment type="caution">
    <text evidence="4">The sequence shown here is derived from an EMBL/GenBank/DDBJ whole genome shotgun (WGS) entry which is preliminary data.</text>
</comment>
<dbReference type="EMBL" id="JBBMFC010000004">
    <property type="protein sequence ID" value="MEQ2577862.1"/>
    <property type="molecule type" value="Genomic_DNA"/>
</dbReference>
<dbReference type="Proteomes" id="UP001470288">
    <property type="component" value="Unassembled WGS sequence"/>
</dbReference>
<dbReference type="PANTHER" id="PTHR45663">
    <property type="entry name" value="GEO12009P1"/>
    <property type="match status" value="1"/>
</dbReference>
<dbReference type="Pfam" id="PF00085">
    <property type="entry name" value="Thioredoxin"/>
    <property type="match status" value="1"/>
</dbReference>
<dbReference type="InterPro" id="IPR036249">
    <property type="entry name" value="Thioredoxin-like_sf"/>
</dbReference>
<dbReference type="Gene3D" id="3.40.30.10">
    <property type="entry name" value="Glutaredoxin"/>
    <property type="match status" value="1"/>
</dbReference>
<reference evidence="4 5" key="1">
    <citation type="submission" date="2024-03" db="EMBL/GenBank/DDBJ databases">
        <title>Human intestinal bacterial collection.</title>
        <authorList>
            <person name="Pauvert C."/>
            <person name="Hitch T.C.A."/>
            <person name="Clavel T."/>
        </authorList>
    </citation>
    <scope>NUCLEOTIDE SEQUENCE [LARGE SCALE GENOMIC DNA]</scope>
    <source>
        <strain evidence="4 5">CLA-AA-H78B</strain>
    </source>
</reference>
<evidence type="ECO:0000256" key="1">
    <source>
        <dbReference type="ARBA" id="ARBA00008987"/>
    </source>
</evidence>
<dbReference type="CDD" id="cd02947">
    <property type="entry name" value="TRX_family"/>
    <property type="match status" value="1"/>
</dbReference>
<accession>A0ABV1HY61</accession>